<organism evidence="1">
    <name type="scientific">Nitrosopumilaceae spindle-shaped virus</name>
    <dbReference type="NCBI Taxonomy" id="3065433"/>
    <lineage>
        <taxon>Viruses</taxon>
    </lineage>
</organism>
<accession>A0AAT9JAK8</accession>
<dbReference type="Pfam" id="PF05869">
    <property type="entry name" value="Dam"/>
    <property type="match status" value="1"/>
</dbReference>
<dbReference type="GO" id="GO:0003677">
    <property type="term" value="F:DNA binding"/>
    <property type="evidence" value="ECO:0007669"/>
    <property type="project" value="InterPro"/>
</dbReference>
<protein>
    <submittedName>
        <fullName evidence="1">ORF28</fullName>
    </submittedName>
</protein>
<dbReference type="InterPro" id="IPR008593">
    <property type="entry name" value="Dam_MeTrfase"/>
</dbReference>
<reference evidence="1" key="2">
    <citation type="submission" date="2024-03" db="EMBL/GenBank/DDBJ databases">
        <authorList>
            <person name="Ni Y."/>
            <person name="Xu T."/>
            <person name="Yan S."/>
            <person name="Chen L."/>
            <person name="Wang Y."/>
        </authorList>
    </citation>
    <scope>NUCLEOTIDE SEQUENCE</scope>
    <source>
        <strain evidence="1">NBD1</strain>
    </source>
</reference>
<name>A0AAT9JAK8_9VIRU</name>
<reference evidence="1" key="1">
    <citation type="journal article" date="2024" name="Environ. Microbiol. Rep.">
        <title>Hiding in plain sight: The discovery of complete genomes of 11 hypothetical spindle-shaped viruses that putatively infect mesophilic ammonia-oxidizing archaea.</title>
        <authorList>
            <person name="Ni Y."/>
            <person name="Xu T."/>
            <person name="Yan S."/>
            <person name="Chen L."/>
            <person name="Wang Y."/>
        </authorList>
    </citation>
    <scope>NUCLEOTIDE SEQUENCE</scope>
    <source>
        <strain evidence="1">NBD1</strain>
    </source>
</reference>
<dbReference type="GO" id="GO:0009007">
    <property type="term" value="F:site-specific DNA-methyltransferase (adenine-specific) activity"/>
    <property type="evidence" value="ECO:0007669"/>
    <property type="project" value="InterPro"/>
</dbReference>
<evidence type="ECO:0000313" key="1">
    <source>
        <dbReference type="EMBL" id="DBA51944.1"/>
    </source>
</evidence>
<dbReference type="GO" id="GO:0009307">
    <property type="term" value="P:DNA restriction-modification system"/>
    <property type="evidence" value="ECO:0007669"/>
    <property type="project" value="InterPro"/>
</dbReference>
<proteinExistence type="predicted"/>
<sequence>MSYMPPAKSDIHVTPDVVFDKIETIWGYQKYQLFDPCPLNPQWDGLNIEWKKINYINPPYTLLKEFVSKAISESDRGGISIMLLPSKTDQKWFHLLYGKYEIHFIQGRLKFKNNQYHATQPHFLVLIK</sequence>
<dbReference type="EMBL" id="BK067787">
    <property type="protein sequence ID" value="DBA51944.1"/>
    <property type="molecule type" value="Genomic_DNA"/>
</dbReference>